<feature type="region of interest" description="Disordered" evidence="1">
    <location>
        <begin position="129"/>
        <end position="149"/>
    </location>
</feature>
<dbReference type="Proteomes" id="UP000649753">
    <property type="component" value="Unassembled WGS sequence"/>
</dbReference>
<sequence length="149" mass="15747">MYEFTASFPWAVVRIEAVGAGGDIPELDLEYSLVAAEETCILAAVADCPITIRVTAAEADVPEGDPCVFDGRLLVADGQLAVADLVGDDLDRRFRVTPGEVRIRLFADDPREAQRLSVLVGAELVEADVPDVPASDSSPPGASPIPSVR</sequence>
<evidence type="ECO:0000313" key="3">
    <source>
        <dbReference type="Proteomes" id="UP000649753"/>
    </source>
</evidence>
<gene>
    <name evidence="2" type="ORF">H4W31_003009</name>
</gene>
<feature type="compositionally biased region" description="Low complexity" evidence="1">
    <location>
        <begin position="130"/>
        <end position="149"/>
    </location>
</feature>
<protein>
    <submittedName>
        <fullName evidence="2">Uncharacterized protein</fullName>
    </submittedName>
</protein>
<proteinExistence type="predicted"/>
<dbReference type="AlphaFoldDB" id="A0A927M683"/>
<organism evidence="2 3">
    <name type="scientific">Plantactinospora soyae</name>
    <dbReference type="NCBI Taxonomy" id="1544732"/>
    <lineage>
        <taxon>Bacteria</taxon>
        <taxon>Bacillati</taxon>
        <taxon>Actinomycetota</taxon>
        <taxon>Actinomycetes</taxon>
        <taxon>Micromonosporales</taxon>
        <taxon>Micromonosporaceae</taxon>
        <taxon>Plantactinospora</taxon>
    </lineage>
</organism>
<accession>A0A927M683</accession>
<dbReference type="EMBL" id="JADBEB010000001">
    <property type="protein sequence ID" value="MBE1487371.1"/>
    <property type="molecule type" value="Genomic_DNA"/>
</dbReference>
<evidence type="ECO:0000256" key="1">
    <source>
        <dbReference type="SAM" id="MobiDB-lite"/>
    </source>
</evidence>
<dbReference type="RefSeq" id="WP_192767226.1">
    <property type="nucleotide sequence ID" value="NZ_JADBEB010000001.1"/>
</dbReference>
<reference evidence="2" key="1">
    <citation type="submission" date="2020-10" db="EMBL/GenBank/DDBJ databases">
        <title>Sequencing the genomes of 1000 actinobacteria strains.</title>
        <authorList>
            <person name="Klenk H.-P."/>
        </authorList>
    </citation>
    <scope>NUCLEOTIDE SEQUENCE</scope>
    <source>
        <strain evidence="2">DSM 46832</strain>
    </source>
</reference>
<comment type="caution">
    <text evidence="2">The sequence shown here is derived from an EMBL/GenBank/DDBJ whole genome shotgun (WGS) entry which is preliminary data.</text>
</comment>
<keyword evidence="3" id="KW-1185">Reference proteome</keyword>
<evidence type="ECO:0000313" key="2">
    <source>
        <dbReference type="EMBL" id="MBE1487371.1"/>
    </source>
</evidence>
<name>A0A927M683_9ACTN</name>